<keyword evidence="2" id="KW-0238">DNA-binding</keyword>
<evidence type="ECO:0000256" key="2">
    <source>
        <dbReference type="ARBA" id="ARBA00023125"/>
    </source>
</evidence>
<dbReference type="SUPFAM" id="SSF48008">
    <property type="entry name" value="GntR ligand-binding domain-like"/>
    <property type="match status" value="1"/>
</dbReference>
<proteinExistence type="predicted"/>
<reference evidence="5 6" key="1">
    <citation type="submission" date="2016-11" db="EMBL/GenBank/DDBJ databases">
        <title>Description of two novel members of the family Erysipelotrichaceae: Ileibacterium lipovorans gen. nov., sp. nov. and Dubosiella newyorkensis, gen. nov., sp. nov.</title>
        <authorList>
            <person name="Cox L.M."/>
            <person name="Sohn J."/>
            <person name="Tyrrell K.L."/>
            <person name="Citron D.M."/>
            <person name="Lawson P.A."/>
            <person name="Patel N.B."/>
            <person name="Iizumi T."/>
            <person name="Perez-Perez G.I."/>
            <person name="Goldstein E.J."/>
            <person name="Blaser M.J."/>
        </authorList>
    </citation>
    <scope>NUCLEOTIDE SEQUENCE [LARGE SCALE GENOMIC DNA]</scope>
    <source>
        <strain evidence="5 6">NYU-BL-A3</strain>
    </source>
</reference>
<dbReference type="InterPro" id="IPR036388">
    <property type="entry name" value="WH-like_DNA-bd_sf"/>
</dbReference>
<dbReference type="EMBL" id="MPJW01000031">
    <property type="protein sequence ID" value="OLU42944.1"/>
    <property type="molecule type" value="Genomic_DNA"/>
</dbReference>
<dbReference type="Gene3D" id="1.10.10.10">
    <property type="entry name" value="Winged helix-like DNA-binding domain superfamily/Winged helix DNA-binding domain"/>
    <property type="match status" value="1"/>
</dbReference>
<dbReference type="GO" id="GO:0003700">
    <property type="term" value="F:DNA-binding transcription factor activity"/>
    <property type="evidence" value="ECO:0007669"/>
    <property type="project" value="InterPro"/>
</dbReference>
<keyword evidence="6" id="KW-1185">Reference proteome</keyword>
<dbReference type="PROSITE" id="PS50949">
    <property type="entry name" value="HTH_GNTR"/>
    <property type="match status" value="1"/>
</dbReference>
<dbReference type="SMART" id="SM00895">
    <property type="entry name" value="FCD"/>
    <property type="match status" value="1"/>
</dbReference>
<dbReference type="RefSeq" id="WP_075817542.1">
    <property type="nucleotide sequence ID" value="NZ_CAJUTZ010000153.1"/>
</dbReference>
<keyword evidence="3" id="KW-0804">Transcription</keyword>
<evidence type="ECO:0000256" key="3">
    <source>
        <dbReference type="ARBA" id="ARBA00023163"/>
    </source>
</evidence>
<keyword evidence="1" id="KW-0805">Transcription regulation</keyword>
<dbReference type="GeneID" id="82201800"/>
<organism evidence="5 6">
    <name type="scientific">Ileibacterium valens</name>
    <dbReference type="NCBI Taxonomy" id="1862668"/>
    <lineage>
        <taxon>Bacteria</taxon>
        <taxon>Bacillati</taxon>
        <taxon>Bacillota</taxon>
        <taxon>Erysipelotrichia</taxon>
        <taxon>Erysipelotrichales</taxon>
        <taxon>Erysipelotrichaceae</taxon>
        <taxon>Ileibacterium</taxon>
    </lineage>
</organism>
<evidence type="ECO:0000259" key="4">
    <source>
        <dbReference type="PROSITE" id="PS50949"/>
    </source>
</evidence>
<dbReference type="GO" id="GO:0003677">
    <property type="term" value="F:DNA binding"/>
    <property type="evidence" value="ECO:0007669"/>
    <property type="project" value="UniProtKB-KW"/>
</dbReference>
<dbReference type="OrthoDB" id="1972820at2"/>
<dbReference type="Proteomes" id="UP000186341">
    <property type="component" value="Unassembled WGS sequence"/>
</dbReference>
<gene>
    <name evidence="5" type="ORF">BO222_00870</name>
</gene>
<dbReference type="SMART" id="SM00345">
    <property type="entry name" value="HTH_GNTR"/>
    <property type="match status" value="1"/>
</dbReference>
<dbReference type="InterPro" id="IPR011711">
    <property type="entry name" value="GntR_C"/>
</dbReference>
<protein>
    <recommendedName>
        <fullName evidence="4">HTH gntR-type domain-containing protein</fullName>
    </recommendedName>
</protein>
<comment type="caution">
    <text evidence="5">The sequence shown here is derived from an EMBL/GenBank/DDBJ whole genome shotgun (WGS) entry which is preliminary data.</text>
</comment>
<sequence length="228" mass="26319">MERNRDQSCDRIVDYVKQGILHGELFPGDKLPPERELAEQLGSSRNSVREGLKVLQNMGVISASQGSGNYISQNFQQTISEVLSFLYFLNGMDEAEVTEYRWMIEKEALDLAVKYITEEQKEQLKISLAGLNAAKNEEEKIQYDKQLHHTMVLASQNTFLIANYEALTEFMDKYIETMRQKIIRGMESSNELEYAHRLLVEGLTNHDLNKARLGLENHFGYIETYKNI</sequence>
<evidence type="ECO:0000313" key="6">
    <source>
        <dbReference type="Proteomes" id="UP000186341"/>
    </source>
</evidence>
<dbReference type="InterPro" id="IPR036390">
    <property type="entry name" value="WH_DNA-bd_sf"/>
</dbReference>
<dbReference type="PANTHER" id="PTHR43537">
    <property type="entry name" value="TRANSCRIPTIONAL REGULATOR, GNTR FAMILY"/>
    <property type="match status" value="1"/>
</dbReference>
<dbReference type="Pfam" id="PF00392">
    <property type="entry name" value="GntR"/>
    <property type="match status" value="1"/>
</dbReference>
<name>A0A1U7NJ02_9FIRM</name>
<dbReference type="PANTHER" id="PTHR43537:SF5">
    <property type="entry name" value="UXU OPERON TRANSCRIPTIONAL REGULATOR"/>
    <property type="match status" value="1"/>
</dbReference>
<feature type="domain" description="HTH gntR-type" evidence="4">
    <location>
        <begin position="6"/>
        <end position="74"/>
    </location>
</feature>
<dbReference type="InterPro" id="IPR000524">
    <property type="entry name" value="Tscrpt_reg_HTH_GntR"/>
</dbReference>
<dbReference type="Gene3D" id="1.20.120.530">
    <property type="entry name" value="GntR ligand-binding domain-like"/>
    <property type="match status" value="1"/>
</dbReference>
<dbReference type="InterPro" id="IPR008920">
    <property type="entry name" value="TF_FadR/GntR_C"/>
</dbReference>
<dbReference type="AlphaFoldDB" id="A0A1U7NJ02"/>
<accession>A0A1U7NJ02</accession>
<dbReference type="SUPFAM" id="SSF46785">
    <property type="entry name" value="Winged helix' DNA-binding domain"/>
    <property type="match status" value="1"/>
</dbReference>
<dbReference type="CDD" id="cd07377">
    <property type="entry name" value="WHTH_GntR"/>
    <property type="match status" value="1"/>
</dbReference>
<dbReference type="Pfam" id="PF07729">
    <property type="entry name" value="FCD"/>
    <property type="match status" value="1"/>
</dbReference>
<evidence type="ECO:0000256" key="1">
    <source>
        <dbReference type="ARBA" id="ARBA00023015"/>
    </source>
</evidence>
<evidence type="ECO:0000313" key="5">
    <source>
        <dbReference type="EMBL" id="OLU42944.1"/>
    </source>
</evidence>
<dbReference type="PRINTS" id="PR00035">
    <property type="entry name" value="HTHGNTR"/>
</dbReference>